<protein>
    <recommendedName>
        <fullName evidence="2">BUB1 N-terminal domain-containing protein</fullName>
    </recommendedName>
</protein>
<evidence type="ECO:0000313" key="4">
    <source>
        <dbReference type="Proteomes" id="UP001054889"/>
    </source>
</evidence>
<dbReference type="GO" id="GO:0004672">
    <property type="term" value="F:protein kinase activity"/>
    <property type="evidence" value="ECO:0007669"/>
    <property type="project" value="TreeGrafter"/>
</dbReference>
<evidence type="ECO:0000259" key="2">
    <source>
        <dbReference type="PROSITE" id="PS51489"/>
    </source>
</evidence>
<dbReference type="PANTHER" id="PTHR14030:SF2">
    <property type="entry name" value="OS11G0128700 PROTEIN"/>
    <property type="match status" value="1"/>
</dbReference>
<reference evidence="3" key="2">
    <citation type="submission" date="2021-12" db="EMBL/GenBank/DDBJ databases">
        <title>Resequencing data analysis of finger millet.</title>
        <authorList>
            <person name="Hatakeyama M."/>
            <person name="Aluri S."/>
            <person name="Balachadran M.T."/>
            <person name="Sivarajan S.R."/>
            <person name="Poveda L."/>
            <person name="Shimizu-Inatsugi R."/>
            <person name="Schlapbach R."/>
            <person name="Sreeman S.M."/>
            <person name="Shimizu K.K."/>
        </authorList>
    </citation>
    <scope>NUCLEOTIDE SEQUENCE</scope>
</reference>
<evidence type="ECO:0000313" key="3">
    <source>
        <dbReference type="EMBL" id="GJN07108.1"/>
    </source>
</evidence>
<organism evidence="3 4">
    <name type="scientific">Eleusine coracana subsp. coracana</name>
    <dbReference type="NCBI Taxonomy" id="191504"/>
    <lineage>
        <taxon>Eukaryota</taxon>
        <taxon>Viridiplantae</taxon>
        <taxon>Streptophyta</taxon>
        <taxon>Embryophyta</taxon>
        <taxon>Tracheophyta</taxon>
        <taxon>Spermatophyta</taxon>
        <taxon>Magnoliopsida</taxon>
        <taxon>Liliopsida</taxon>
        <taxon>Poales</taxon>
        <taxon>Poaceae</taxon>
        <taxon>PACMAD clade</taxon>
        <taxon>Chloridoideae</taxon>
        <taxon>Cynodonteae</taxon>
        <taxon>Eleusininae</taxon>
        <taxon>Eleusine</taxon>
    </lineage>
</organism>
<dbReference type="SMART" id="SM00777">
    <property type="entry name" value="Mad3_BUB1_I"/>
    <property type="match status" value="1"/>
</dbReference>
<feature type="compositionally biased region" description="Polar residues" evidence="1">
    <location>
        <begin position="199"/>
        <end position="213"/>
    </location>
</feature>
<name>A0AAV5D859_ELECO</name>
<dbReference type="GO" id="GO:0007094">
    <property type="term" value="P:mitotic spindle assembly checkpoint signaling"/>
    <property type="evidence" value="ECO:0007669"/>
    <property type="project" value="InterPro"/>
</dbReference>
<accession>A0AAV5D859</accession>
<reference evidence="3" key="1">
    <citation type="journal article" date="2018" name="DNA Res.">
        <title>Multiple hybrid de novo genome assembly of finger millet, an orphan allotetraploid crop.</title>
        <authorList>
            <person name="Hatakeyama M."/>
            <person name="Aluri S."/>
            <person name="Balachadran M.T."/>
            <person name="Sivarajan S.R."/>
            <person name="Patrignani A."/>
            <person name="Gruter S."/>
            <person name="Poveda L."/>
            <person name="Shimizu-Inatsugi R."/>
            <person name="Baeten J."/>
            <person name="Francoijs K.J."/>
            <person name="Nataraja K.N."/>
            <person name="Reddy Y.A.N."/>
            <person name="Phadnis S."/>
            <person name="Ravikumar R.L."/>
            <person name="Schlapbach R."/>
            <person name="Sreeman S.M."/>
            <person name="Shimizu K.K."/>
        </authorList>
    </citation>
    <scope>NUCLEOTIDE SEQUENCE</scope>
</reference>
<dbReference type="InterPro" id="IPR015661">
    <property type="entry name" value="Bub1/Mad3"/>
</dbReference>
<dbReference type="Proteomes" id="UP001054889">
    <property type="component" value="Unassembled WGS sequence"/>
</dbReference>
<dbReference type="Gene3D" id="1.25.40.430">
    <property type="match status" value="1"/>
</dbReference>
<sequence length="544" mass="62175">MAAAEQEKELLSSVVGEIRSYAGSDPIRPWLRYDITFLVPPPVPLLLLVWSIDRFIRCWSARGIRKMEKALPPETLREKLPRFLQKCAEEFQDDVRFRDDARYLRVWIQLMDYVKDAKPLLKKMEKKGIGLKRASFYMAYALYYEKHGRFESAEKMYRLGFQKLAEPIAELHKAHEQFIFRMESYKRRKDKLKERMPSKAQSNATSTHQTEGESINCKEQKSSTMQNSASSSNPYLGCHPPLGPAKVGMLSRGMSGGHINLSRCNSDDTVVVRFVGSALVGRSETEDACHHGLVEPTINTKEAMEAINSMFLEPVEPETMLKRRSRHEKPNYNWQSSTFDIFVDEDEPNGNDPNNVHNNTMKHEHPKFDQQARGFEIFVDEDGPNNNNLNSGQIRNYEMENVKLNQKSGGFEIFGDEYEANANVQNGMCRKSSRCSPRPLCDSSRQQGSSDFQKPFVGGFAILPDDEDEQCENMKLNQKNGGFEIFVDEHEASGNIQNAMRHKNNMSHPRPLCDSSRQRGNGDFQKPFVGGFAILPDDEDEQFA</sequence>
<dbReference type="AlphaFoldDB" id="A0AAV5D859"/>
<feature type="domain" description="BUB1 N-terminal" evidence="2">
    <location>
        <begin position="14"/>
        <end position="201"/>
    </location>
</feature>
<feature type="compositionally biased region" description="Low complexity" evidence="1">
    <location>
        <begin position="222"/>
        <end position="232"/>
    </location>
</feature>
<dbReference type="Pfam" id="PF08311">
    <property type="entry name" value="Mad3_BUB1_I"/>
    <property type="match status" value="1"/>
</dbReference>
<dbReference type="PROSITE" id="PS51489">
    <property type="entry name" value="BUB1_N"/>
    <property type="match status" value="1"/>
</dbReference>
<dbReference type="PANTHER" id="PTHR14030">
    <property type="entry name" value="MITOTIC CHECKPOINT SERINE/THREONINE-PROTEIN KINASE BUB1"/>
    <property type="match status" value="1"/>
</dbReference>
<feature type="region of interest" description="Disordered" evidence="1">
    <location>
        <begin position="190"/>
        <end position="237"/>
    </location>
</feature>
<dbReference type="InterPro" id="IPR013212">
    <property type="entry name" value="Mad3/Bub1_I"/>
</dbReference>
<proteinExistence type="predicted"/>
<keyword evidence="4" id="KW-1185">Reference proteome</keyword>
<dbReference type="EMBL" id="BQKI01000013">
    <property type="protein sequence ID" value="GJN07108.1"/>
    <property type="molecule type" value="Genomic_DNA"/>
</dbReference>
<evidence type="ECO:0000256" key="1">
    <source>
        <dbReference type="SAM" id="MobiDB-lite"/>
    </source>
</evidence>
<feature type="region of interest" description="Disordered" evidence="1">
    <location>
        <begin position="502"/>
        <end position="544"/>
    </location>
</feature>
<comment type="caution">
    <text evidence="3">The sequence shown here is derived from an EMBL/GenBank/DDBJ whole genome shotgun (WGS) entry which is preliminary data.</text>
</comment>
<dbReference type="GO" id="GO:0051754">
    <property type="term" value="P:meiotic sister chromatid cohesion, centromeric"/>
    <property type="evidence" value="ECO:0007669"/>
    <property type="project" value="TreeGrafter"/>
</dbReference>
<gene>
    <name evidence="3" type="primary">ga24906</name>
    <name evidence="3" type="ORF">PR202_ga24906</name>
</gene>